<keyword evidence="8" id="KW-1185">Reference proteome</keyword>
<keyword evidence="2 6" id="KW-0698">rRNA processing</keyword>
<evidence type="ECO:0000313" key="7">
    <source>
        <dbReference type="EMBL" id="BCM26230.1"/>
    </source>
</evidence>
<dbReference type="Proteomes" id="UP000826722">
    <property type="component" value="Chromosome"/>
</dbReference>
<dbReference type="PIRSF" id="PIRSF029038">
    <property type="entry name" value="Mtase_YbiN_prd"/>
    <property type="match status" value="1"/>
</dbReference>
<comment type="function">
    <text evidence="6">Specifically methylates the adenine in position 1618 of 23S rRNA.</text>
</comment>
<evidence type="ECO:0000256" key="6">
    <source>
        <dbReference type="HAMAP-Rule" id="MF_01848"/>
    </source>
</evidence>
<dbReference type="PANTHER" id="PTHR13393">
    <property type="entry name" value="SAM-DEPENDENT METHYLTRANSFERASE"/>
    <property type="match status" value="1"/>
</dbReference>
<sequence length="337" mass="36920">MINQAVSFKGLAKKTALHSRNKHNGLYDFGQLMLASPQFAKFVKTNAYGNASIDFADAAAVKALNAALLHCYYGITAWDIPADYLCPPIPGRADYLHYLADLLAAGNGDVIPTGQQVRVLDIGVGANCIYPLIGQHEYGWRFVGAEIDPVAFANAQRVVDSNALSESINLRLQRSPAFIFNGIIQRDERFEITMCNPPFHASSEEANAAARRKLQGLGKKTTQAAKRDAPPALNFGGQAAELYCLGGESAFVARMVMESKQFAAQCLWFTTLVSKATTLPGVYCELKKAGALQIRTIDMAQGQKKSRIVVWTFLNANQHAIWRTQHWQGMGRANQPL</sequence>
<dbReference type="NCBIfam" id="NF008725">
    <property type="entry name" value="PRK11727.1"/>
    <property type="match status" value="1"/>
</dbReference>
<keyword evidence="5 6" id="KW-0949">S-adenosyl-L-methionine</keyword>
<dbReference type="SUPFAM" id="SSF53335">
    <property type="entry name" value="S-adenosyl-L-methionine-dependent methyltransferases"/>
    <property type="match status" value="1"/>
</dbReference>
<accession>A0A8D5JMU9</accession>
<reference evidence="7" key="1">
    <citation type="journal article" date="2021" name="Arch. Microbiol.">
        <title>Methyloradius palustris gen. nov., sp. nov., a methanol-oxidizing bacterium isolated from snow.</title>
        <authorList>
            <person name="Miyadera T."/>
            <person name="Kojima H."/>
            <person name="Fukui M."/>
        </authorList>
    </citation>
    <scope>NUCLEOTIDE SEQUENCE</scope>
    <source>
        <strain evidence="7">Zm11</strain>
    </source>
</reference>
<evidence type="ECO:0000313" key="8">
    <source>
        <dbReference type="Proteomes" id="UP000826722"/>
    </source>
</evidence>
<proteinExistence type="inferred from homology"/>
<dbReference type="Gene3D" id="3.40.50.150">
    <property type="entry name" value="Vaccinia Virus protein VP39"/>
    <property type="match status" value="1"/>
</dbReference>
<comment type="similarity">
    <text evidence="6">Belongs to the methyltransferase superfamily. METTL16/RlmF family.</text>
</comment>
<keyword evidence="1 6" id="KW-0963">Cytoplasm</keyword>
<keyword evidence="3 6" id="KW-0489">Methyltransferase</keyword>
<evidence type="ECO:0000256" key="4">
    <source>
        <dbReference type="ARBA" id="ARBA00022679"/>
    </source>
</evidence>
<comment type="catalytic activity">
    <reaction evidence="6">
        <text>adenosine(1618) in 23S rRNA + S-adenosyl-L-methionine = N(6)-methyladenosine(1618) in 23S rRNA + S-adenosyl-L-homocysteine + H(+)</text>
        <dbReference type="Rhea" id="RHEA:16497"/>
        <dbReference type="Rhea" id="RHEA-COMP:10229"/>
        <dbReference type="Rhea" id="RHEA-COMP:10231"/>
        <dbReference type="ChEBI" id="CHEBI:15378"/>
        <dbReference type="ChEBI" id="CHEBI:57856"/>
        <dbReference type="ChEBI" id="CHEBI:59789"/>
        <dbReference type="ChEBI" id="CHEBI:74411"/>
        <dbReference type="ChEBI" id="CHEBI:74449"/>
        <dbReference type="EC" id="2.1.1.181"/>
    </reaction>
</comment>
<keyword evidence="4 6" id="KW-0808">Transferase</keyword>
<dbReference type="RefSeq" id="WP_221764242.1">
    <property type="nucleotide sequence ID" value="NZ_AP024110.1"/>
</dbReference>
<dbReference type="GO" id="GO:0070475">
    <property type="term" value="P:rRNA base methylation"/>
    <property type="evidence" value="ECO:0007669"/>
    <property type="project" value="TreeGrafter"/>
</dbReference>
<gene>
    <name evidence="6 7" type="primary">rlmF</name>
    <name evidence="7" type="ORF">ZMTM_24890</name>
</gene>
<evidence type="ECO:0000256" key="3">
    <source>
        <dbReference type="ARBA" id="ARBA00022603"/>
    </source>
</evidence>
<dbReference type="GO" id="GO:0052907">
    <property type="term" value="F:23S rRNA (adenine(1618)-N(6))-methyltransferase activity"/>
    <property type="evidence" value="ECO:0007669"/>
    <property type="project" value="UniProtKB-EC"/>
</dbReference>
<name>A0A8D5JMU9_9PROT</name>
<dbReference type="InterPro" id="IPR010286">
    <property type="entry name" value="METTL16/RlmF"/>
</dbReference>
<dbReference type="InterPro" id="IPR029063">
    <property type="entry name" value="SAM-dependent_MTases_sf"/>
</dbReference>
<evidence type="ECO:0000256" key="2">
    <source>
        <dbReference type="ARBA" id="ARBA00022552"/>
    </source>
</evidence>
<dbReference type="Pfam" id="PF05971">
    <property type="entry name" value="Methyltransf_10"/>
    <property type="match status" value="1"/>
</dbReference>
<dbReference type="AlphaFoldDB" id="A0A8D5JMU9"/>
<organism evidence="7 8">
    <name type="scientific">Methyloradius palustris</name>
    <dbReference type="NCBI Taxonomy" id="2778876"/>
    <lineage>
        <taxon>Bacteria</taxon>
        <taxon>Pseudomonadati</taxon>
        <taxon>Pseudomonadota</taxon>
        <taxon>Betaproteobacteria</taxon>
        <taxon>Nitrosomonadales</taxon>
        <taxon>Methylophilaceae</taxon>
        <taxon>Methyloradius</taxon>
    </lineage>
</organism>
<dbReference type="EMBL" id="AP024110">
    <property type="protein sequence ID" value="BCM26230.1"/>
    <property type="molecule type" value="Genomic_DNA"/>
</dbReference>
<dbReference type="PANTHER" id="PTHR13393:SF0">
    <property type="entry name" value="RNA N6-ADENOSINE-METHYLTRANSFERASE METTL16"/>
    <property type="match status" value="1"/>
</dbReference>
<comment type="subcellular location">
    <subcellularLocation>
        <location evidence="6">Cytoplasm</location>
    </subcellularLocation>
</comment>
<evidence type="ECO:0000256" key="1">
    <source>
        <dbReference type="ARBA" id="ARBA00022490"/>
    </source>
</evidence>
<dbReference type="InterPro" id="IPR016909">
    <property type="entry name" value="rRNA_lsu_MeTfrase_F"/>
</dbReference>
<protein>
    <recommendedName>
        <fullName evidence="6">Ribosomal RNA large subunit methyltransferase F</fullName>
        <ecNumber evidence="6">2.1.1.181</ecNumber>
    </recommendedName>
    <alternativeName>
        <fullName evidence="6">23S rRNA mA1618 methyltransferase</fullName>
    </alternativeName>
    <alternativeName>
        <fullName evidence="6">rRNA adenine N-6-methyltransferase</fullName>
    </alternativeName>
</protein>
<dbReference type="HAMAP" id="MF_01848">
    <property type="entry name" value="23SrRNA_methyltr_F"/>
    <property type="match status" value="1"/>
</dbReference>
<dbReference type="CDD" id="cd02440">
    <property type="entry name" value="AdoMet_MTases"/>
    <property type="match status" value="1"/>
</dbReference>
<dbReference type="EC" id="2.1.1.181" evidence="6"/>
<dbReference type="GO" id="GO:0005737">
    <property type="term" value="C:cytoplasm"/>
    <property type="evidence" value="ECO:0007669"/>
    <property type="project" value="UniProtKB-SubCell"/>
</dbReference>
<dbReference type="KEGG" id="mpau:ZMTM_24890"/>
<evidence type="ECO:0000256" key="5">
    <source>
        <dbReference type="ARBA" id="ARBA00022691"/>
    </source>
</evidence>